<evidence type="ECO:0000256" key="3">
    <source>
        <dbReference type="ARBA" id="ARBA00022723"/>
    </source>
</evidence>
<evidence type="ECO:0000256" key="1">
    <source>
        <dbReference type="ARBA" id="ARBA00006040"/>
    </source>
</evidence>
<dbReference type="Pfam" id="PF19310">
    <property type="entry name" value="TOP_N"/>
    <property type="match status" value="1"/>
</dbReference>
<sequence length="700" mass="80892">METSIFNYGELPEFKKFTSDRINKEFPSVIDKINLEFKNIENFLSNYLNQKNLDWDKVINPLNEVNEILRWSWGVISHLNGVKNSESLREIYSKFLPEIINLSNKFGQSKIIYKALVKLKETNNFDKVKSRILDKEILEMEHRGISLNIDDQKEFNVISEKLGKLSTNFSNNVLDATNAWFLILNDKSQIEGLPERVLELMSISAHEYLKKEGEADPKNGPWKLSLDIPTYTAFMTYAKDRNLRENLYKAFVSRASNGKNNNCQIIEEILSLRTKQANLLGYESWAELSLSTKMANKIKNVEKLLEELRKPAFKTAKNELEKLNKFSKENGFPPFEALEAWDISYWSEILRKEELNLDQESLRPWFPLNDVLKGLFNLSENLFEIKVVEATNEAPVWNDDVLYFNILNKDDNKIASFYLDPYSRPESKRGGAWMDECLNKNNHGRNILPVAYLVCNQTPPSKDKPSLMSFDEVQTLFHEFGHGLQHMLTTVNLPQAAGINNVEWDAVELPSQFMENWCFHKKTLLNIAKHYETGERLSDENFEKLVKNRTFNCGMATLRQLHFAITDLRIHSNIKSNKDKNSEEIRKEIARDTTVINPIQEDKFLCCFSHIFAGGYSAGYYSYKWAEVLSADAFSMFEEADLENNQNIKKIGKKFKDTVLSLGGSFSPLEVFKLFRGREPKTDSLIRHLGLSSVTQEACQ</sequence>
<dbReference type="Gene3D" id="3.40.390.10">
    <property type="entry name" value="Collagenase (Catalytic Domain)"/>
    <property type="match status" value="1"/>
</dbReference>
<dbReference type="InterPro" id="IPR045090">
    <property type="entry name" value="Pept_M3A_M3B"/>
</dbReference>
<dbReference type="InterPro" id="IPR024079">
    <property type="entry name" value="MetalloPept_cat_dom_sf"/>
</dbReference>
<dbReference type="FunFam" id="3.40.390.10:FF:000009">
    <property type="entry name" value="Oligopeptidase A"/>
    <property type="match status" value="1"/>
</dbReference>
<evidence type="ECO:0000313" key="13">
    <source>
        <dbReference type="Proteomes" id="UP000001589"/>
    </source>
</evidence>
<evidence type="ECO:0000313" key="12">
    <source>
        <dbReference type="EMBL" id="ABM71867.1"/>
    </source>
</evidence>
<evidence type="ECO:0000256" key="9">
    <source>
        <dbReference type="RuleBase" id="RU003435"/>
    </source>
</evidence>
<feature type="domain" description="Peptidase M3A/M3B catalytic" evidence="10">
    <location>
        <begin position="234"/>
        <end position="690"/>
    </location>
</feature>
<comment type="similarity">
    <text evidence="1 9">Belongs to the peptidase M3 family.</text>
</comment>
<dbReference type="KEGG" id="pmc:P9515_06581"/>
<dbReference type="STRING" id="167542.P9515_06581"/>
<dbReference type="Pfam" id="PF01432">
    <property type="entry name" value="Peptidase_M3"/>
    <property type="match status" value="1"/>
</dbReference>
<gene>
    <name evidence="12" type="primary">prlC</name>
    <name evidence="12" type="ordered locus">P9515_06581</name>
</gene>
<dbReference type="GO" id="GO:0006518">
    <property type="term" value="P:peptide metabolic process"/>
    <property type="evidence" value="ECO:0007669"/>
    <property type="project" value="TreeGrafter"/>
</dbReference>
<accession>A2BVQ6</accession>
<dbReference type="RefSeq" id="WP_011819972.1">
    <property type="nucleotide sequence ID" value="NC_008817.1"/>
</dbReference>
<feature type="domain" description="Oligopeptidase A N-terminal" evidence="11">
    <location>
        <begin position="33"/>
        <end position="150"/>
    </location>
</feature>
<dbReference type="Gene3D" id="1.10.1370.40">
    <property type="match status" value="1"/>
</dbReference>
<dbReference type="OrthoDB" id="9773538at2"/>
<dbReference type="SUPFAM" id="SSF55486">
    <property type="entry name" value="Metalloproteases ('zincins'), catalytic domain"/>
    <property type="match status" value="1"/>
</dbReference>
<keyword evidence="2 9" id="KW-0645">Protease</keyword>
<comment type="cofactor">
    <cofactor evidence="9">
        <name>Zn(2+)</name>
        <dbReference type="ChEBI" id="CHEBI:29105"/>
    </cofactor>
    <text evidence="9">Binds 1 zinc ion.</text>
</comment>
<dbReference type="eggNOG" id="COG0339">
    <property type="taxonomic scope" value="Bacteria"/>
</dbReference>
<evidence type="ECO:0000259" key="11">
    <source>
        <dbReference type="Pfam" id="PF19310"/>
    </source>
</evidence>
<evidence type="ECO:0000256" key="8">
    <source>
        <dbReference type="ARBA" id="ARBA00026100"/>
    </source>
</evidence>
<dbReference type="InterPro" id="IPR001567">
    <property type="entry name" value="Pept_M3A_M3B_dom"/>
</dbReference>
<evidence type="ECO:0000256" key="5">
    <source>
        <dbReference type="ARBA" id="ARBA00022833"/>
    </source>
</evidence>
<evidence type="ECO:0000256" key="7">
    <source>
        <dbReference type="ARBA" id="ARBA00024603"/>
    </source>
</evidence>
<dbReference type="GO" id="GO:0046872">
    <property type="term" value="F:metal ion binding"/>
    <property type="evidence" value="ECO:0007669"/>
    <property type="project" value="UniProtKB-UniRule"/>
</dbReference>
<dbReference type="AlphaFoldDB" id="A2BVQ6"/>
<dbReference type="EMBL" id="CP000552">
    <property type="protein sequence ID" value="ABM71867.1"/>
    <property type="molecule type" value="Genomic_DNA"/>
</dbReference>
<dbReference type="EC" id="3.4.24.70" evidence="8"/>
<dbReference type="GO" id="GO:0004222">
    <property type="term" value="F:metalloendopeptidase activity"/>
    <property type="evidence" value="ECO:0007669"/>
    <property type="project" value="UniProtKB-EC"/>
</dbReference>
<proteinExistence type="inferred from homology"/>
<evidence type="ECO:0000256" key="6">
    <source>
        <dbReference type="ARBA" id="ARBA00023049"/>
    </source>
</evidence>
<comment type="catalytic activity">
    <reaction evidence="7">
        <text>Hydrolysis of oligopeptides, with broad specificity. Gly or Ala commonly occur as P1 or P1' residues, but more distant residues are also important, as is shown by the fact that Z-Gly-Pro-Gly-|-Gly-Pro-Ala is cleaved, but not Z-(Gly)(5).</text>
        <dbReference type="EC" id="3.4.24.70"/>
    </reaction>
</comment>
<dbReference type="Gene3D" id="1.10.1370.10">
    <property type="entry name" value="Neurolysin, domain 3"/>
    <property type="match status" value="1"/>
</dbReference>
<name>A2BVQ6_PROM5</name>
<evidence type="ECO:0000259" key="10">
    <source>
        <dbReference type="Pfam" id="PF01432"/>
    </source>
</evidence>
<dbReference type="PANTHER" id="PTHR11804:SF83">
    <property type="entry name" value="LD37516P"/>
    <property type="match status" value="1"/>
</dbReference>
<dbReference type="InterPro" id="IPR034005">
    <property type="entry name" value="M3A_DCP"/>
</dbReference>
<dbReference type="InterPro" id="IPR045666">
    <property type="entry name" value="OpdA_N"/>
</dbReference>
<protein>
    <recommendedName>
        <fullName evidence="8">oligopeptidase A</fullName>
        <ecNumber evidence="8">3.4.24.70</ecNumber>
    </recommendedName>
</protein>
<keyword evidence="4 9" id="KW-0378">Hydrolase</keyword>
<dbReference type="HOGENOM" id="CLU_001805_4_1_3"/>
<organism evidence="12 13">
    <name type="scientific">Prochlorococcus marinus (strain MIT 9515)</name>
    <dbReference type="NCBI Taxonomy" id="167542"/>
    <lineage>
        <taxon>Bacteria</taxon>
        <taxon>Bacillati</taxon>
        <taxon>Cyanobacteriota</taxon>
        <taxon>Cyanophyceae</taxon>
        <taxon>Synechococcales</taxon>
        <taxon>Prochlorococcaceae</taxon>
        <taxon>Prochlorococcus</taxon>
    </lineage>
</organism>
<dbReference type="GO" id="GO:0006508">
    <property type="term" value="P:proteolysis"/>
    <property type="evidence" value="ECO:0007669"/>
    <property type="project" value="UniProtKB-KW"/>
</dbReference>
<dbReference type="Proteomes" id="UP000001589">
    <property type="component" value="Chromosome"/>
</dbReference>
<keyword evidence="5 9" id="KW-0862">Zinc</keyword>
<keyword evidence="3 9" id="KW-0479">Metal-binding</keyword>
<dbReference type="PANTHER" id="PTHR11804">
    <property type="entry name" value="PROTEASE M3 THIMET OLIGOPEPTIDASE-RELATED"/>
    <property type="match status" value="1"/>
</dbReference>
<dbReference type="GeneID" id="60201605"/>
<dbReference type="GO" id="GO:0005829">
    <property type="term" value="C:cytosol"/>
    <property type="evidence" value="ECO:0007669"/>
    <property type="project" value="UniProtKB-ARBA"/>
</dbReference>
<dbReference type="CDD" id="cd06456">
    <property type="entry name" value="M3A_DCP"/>
    <property type="match status" value="1"/>
</dbReference>
<evidence type="ECO:0000256" key="2">
    <source>
        <dbReference type="ARBA" id="ARBA00022670"/>
    </source>
</evidence>
<reference evidence="12 13" key="1">
    <citation type="journal article" date="2007" name="PLoS Genet.">
        <title>Patterns and implications of gene gain and loss in the evolution of Prochlorococcus.</title>
        <authorList>
            <person name="Kettler G.C."/>
            <person name="Martiny A.C."/>
            <person name="Huang K."/>
            <person name="Zucker J."/>
            <person name="Coleman M.L."/>
            <person name="Rodrigue S."/>
            <person name="Chen F."/>
            <person name="Lapidus A."/>
            <person name="Ferriera S."/>
            <person name="Johnson J."/>
            <person name="Steglich C."/>
            <person name="Church G.M."/>
            <person name="Richardson P."/>
            <person name="Chisholm S.W."/>
        </authorList>
    </citation>
    <scope>NUCLEOTIDE SEQUENCE [LARGE SCALE GENOMIC DNA]</scope>
    <source>
        <strain evidence="12 13">MIT 9515</strain>
    </source>
</reference>
<dbReference type="InterPro" id="IPR024077">
    <property type="entry name" value="Neurolysin/TOP_dom2"/>
</dbReference>
<keyword evidence="6 9" id="KW-0482">Metalloprotease</keyword>
<evidence type="ECO:0000256" key="4">
    <source>
        <dbReference type="ARBA" id="ARBA00022801"/>
    </source>
</evidence>